<keyword evidence="4 5" id="KW-0472">Membrane</keyword>
<evidence type="ECO:0000256" key="4">
    <source>
        <dbReference type="ARBA" id="ARBA00023136"/>
    </source>
</evidence>
<sequence length="261" mass="29725">MNIQKRLFSLTKYNLKLLFRDKSSVLMAFLMPIGFYILFGYMLQNVEFSGSALSDLLVPLYIIIIIGNAVISVFGAFYVQAKESGNLQKFKFMGVNELCFSITLFIATFIFQLVVILAFVIFTYFYNATVFPMQHLFPIVITILVIEIFHFAITFFLTSMLRKASIYNPISLAFYMFQMFLGGLTFPIEMFPQFLQKLVYYINPIVYGRNALLAAWTNNPAMGNVVKDNLILLCISLGLVLVSIAIQRFIFAQKTSAALAH</sequence>
<keyword evidence="8" id="KW-1185">Reference proteome</keyword>
<evidence type="ECO:0000256" key="3">
    <source>
        <dbReference type="ARBA" id="ARBA00022989"/>
    </source>
</evidence>
<feature type="transmembrane region" description="Helical" evidence="5">
    <location>
        <begin position="137"/>
        <end position="158"/>
    </location>
</feature>
<dbReference type="InterPro" id="IPR013525">
    <property type="entry name" value="ABC2_TM"/>
</dbReference>
<evidence type="ECO:0000259" key="6">
    <source>
        <dbReference type="Pfam" id="PF01061"/>
    </source>
</evidence>
<dbReference type="InterPro" id="IPR051784">
    <property type="entry name" value="Nod_factor_ABC_transporter"/>
</dbReference>
<evidence type="ECO:0000313" key="7">
    <source>
        <dbReference type="EMBL" id="MBP1907687.1"/>
    </source>
</evidence>
<protein>
    <submittedName>
        <fullName evidence="7">ABC-2 type transport system permease protein</fullName>
    </submittedName>
</protein>
<accession>A0ABS4FYP5</accession>
<gene>
    <name evidence="7" type="ORF">J2Z32_004368</name>
</gene>
<feature type="domain" description="ABC-2 type transporter transmembrane" evidence="6">
    <location>
        <begin position="7"/>
        <end position="214"/>
    </location>
</feature>
<evidence type="ECO:0000256" key="1">
    <source>
        <dbReference type="ARBA" id="ARBA00004141"/>
    </source>
</evidence>
<dbReference type="Proteomes" id="UP001519272">
    <property type="component" value="Unassembled WGS sequence"/>
</dbReference>
<reference evidence="7 8" key="1">
    <citation type="submission" date="2021-03" db="EMBL/GenBank/DDBJ databases">
        <title>Genomic Encyclopedia of Type Strains, Phase IV (KMG-IV): sequencing the most valuable type-strain genomes for metagenomic binning, comparative biology and taxonomic classification.</title>
        <authorList>
            <person name="Goeker M."/>
        </authorList>
    </citation>
    <scope>NUCLEOTIDE SEQUENCE [LARGE SCALE GENOMIC DNA]</scope>
    <source>
        <strain evidence="7 8">DSM 14349</strain>
    </source>
</reference>
<dbReference type="PANTHER" id="PTHR43229:SF2">
    <property type="entry name" value="NODULATION PROTEIN J"/>
    <property type="match status" value="1"/>
</dbReference>
<organism evidence="7 8">
    <name type="scientific">Paenibacillus turicensis</name>
    <dbReference type="NCBI Taxonomy" id="160487"/>
    <lineage>
        <taxon>Bacteria</taxon>
        <taxon>Bacillati</taxon>
        <taxon>Bacillota</taxon>
        <taxon>Bacilli</taxon>
        <taxon>Bacillales</taxon>
        <taxon>Paenibacillaceae</taxon>
        <taxon>Paenibacillus</taxon>
    </lineage>
</organism>
<name>A0ABS4FYP5_9BACL</name>
<feature type="transmembrane region" description="Helical" evidence="5">
    <location>
        <begin position="25"/>
        <end position="44"/>
    </location>
</feature>
<evidence type="ECO:0000256" key="5">
    <source>
        <dbReference type="SAM" id="Phobius"/>
    </source>
</evidence>
<feature type="transmembrane region" description="Helical" evidence="5">
    <location>
        <begin position="100"/>
        <end position="125"/>
    </location>
</feature>
<feature type="transmembrane region" description="Helical" evidence="5">
    <location>
        <begin position="170"/>
        <end position="188"/>
    </location>
</feature>
<proteinExistence type="predicted"/>
<feature type="transmembrane region" description="Helical" evidence="5">
    <location>
        <begin position="230"/>
        <end position="251"/>
    </location>
</feature>
<evidence type="ECO:0000256" key="2">
    <source>
        <dbReference type="ARBA" id="ARBA00022692"/>
    </source>
</evidence>
<dbReference type="EMBL" id="JAGGKG010000031">
    <property type="protein sequence ID" value="MBP1907687.1"/>
    <property type="molecule type" value="Genomic_DNA"/>
</dbReference>
<comment type="caution">
    <text evidence="7">The sequence shown here is derived from an EMBL/GenBank/DDBJ whole genome shotgun (WGS) entry which is preliminary data.</text>
</comment>
<dbReference type="RefSeq" id="WP_210091263.1">
    <property type="nucleotide sequence ID" value="NZ_JAGGKG010000031.1"/>
</dbReference>
<keyword evidence="2 5" id="KW-0812">Transmembrane</keyword>
<keyword evidence="3 5" id="KW-1133">Transmembrane helix</keyword>
<feature type="transmembrane region" description="Helical" evidence="5">
    <location>
        <begin position="56"/>
        <end position="79"/>
    </location>
</feature>
<dbReference type="PANTHER" id="PTHR43229">
    <property type="entry name" value="NODULATION PROTEIN J"/>
    <property type="match status" value="1"/>
</dbReference>
<comment type="subcellular location">
    <subcellularLocation>
        <location evidence="1">Membrane</location>
        <topology evidence="1">Multi-pass membrane protein</topology>
    </subcellularLocation>
</comment>
<dbReference type="Pfam" id="PF01061">
    <property type="entry name" value="ABC2_membrane"/>
    <property type="match status" value="1"/>
</dbReference>
<evidence type="ECO:0000313" key="8">
    <source>
        <dbReference type="Proteomes" id="UP001519272"/>
    </source>
</evidence>